<dbReference type="AlphaFoldDB" id="A6K6T2"/>
<protein>
    <submittedName>
        <fullName evidence="1">RCG58525</fullName>
    </submittedName>
</protein>
<evidence type="ECO:0000313" key="2">
    <source>
        <dbReference type="Proteomes" id="UP000234681"/>
    </source>
</evidence>
<reference evidence="2" key="1">
    <citation type="submission" date="2005-09" db="EMBL/GenBank/DDBJ databases">
        <authorList>
            <person name="Mural R.J."/>
            <person name="Li P.W."/>
            <person name="Adams M.D."/>
            <person name="Amanatides P.G."/>
            <person name="Baden-Tillson H."/>
            <person name="Barnstead M."/>
            <person name="Chin S.H."/>
            <person name="Dew I."/>
            <person name="Evans C.A."/>
            <person name="Ferriera S."/>
            <person name="Flanigan M."/>
            <person name="Fosler C."/>
            <person name="Glodek A."/>
            <person name="Gu Z."/>
            <person name="Holt R.A."/>
            <person name="Jennings D."/>
            <person name="Kraft C.L."/>
            <person name="Lu F."/>
            <person name="Nguyen T."/>
            <person name="Nusskern D.R."/>
            <person name="Pfannkoch C.M."/>
            <person name="Sitter C."/>
            <person name="Sutton G.G."/>
            <person name="Venter J.C."/>
            <person name="Wang Z."/>
            <person name="Woodage T."/>
            <person name="Zheng X.H."/>
            <person name="Zhong F."/>
        </authorList>
    </citation>
    <scope>NUCLEOTIDE SEQUENCE [LARGE SCALE GENOMIC DNA]</scope>
    <source>
        <strain>BN</strain>
        <strain evidence="2">Sprague-Dawley</strain>
    </source>
</reference>
<name>A6K6T2_RAT</name>
<organism evidence="1 2">
    <name type="scientific">Rattus norvegicus</name>
    <name type="common">Rat</name>
    <dbReference type="NCBI Taxonomy" id="10116"/>
    <lineage>
        <taxon>Eukaryota</taxon>
        <taxon>Metazoa</taxon>
        <taxon>Chordata</taxon>
        <taxon>Craniata</taxon>
        <taxon>Vertebrata</taxon>
        <taxon>Euteleostomi</taxon>
        <taxon>Mammalia</taxon>
        <taxon>Eutheria</taxon>
        <taxon>Euarchontoglires</taxon>
        <taxon>Glires</taxon>
        <taxon>Rodentia</taxon>
        <taxon>Myomorpha</taxon>
        <taxon>Muroidea</taxon>
        <taxon>Muridae</taxon>
        <taxon>Murinae</taxon>
        <taxon>Rattus</taxon>
    </lineage>
</organism>
<sequence>MVSREVPKSVQVPAWCVLVFLPPASRVHCFAHLTELLSWREA</sequence>
<dbReference type="EMBL" id="CH474025">
    <property type="protein sequence ID" value="EDL99651.1"/>
    <property type="molecule type" value="Genomic_DNA"/>
</dbReference>
<proteinExistence type="predicted"/>
<accession>A6K6T2</accession>
<dbReference type="Proteomes" id="UP000234681">
    <property type="component" value="Chromosome 20"/>
</dbReference>
<gene>
    <name evidence="1" type="ORF">rCG_58525</name>
</gene>
<evidence type="ECO:0000313" key="1">
    <source>
        <dbReference type="EMBL" id="EDL99651.1"/>
    </source>
</evidence>